<feature type="chain" id="PRO_5039478167" evidence="1">
    <location>
        <begin position="22"/>
        <end position="280"/>
    </location>
</feature>
<gene>
    <name evidence="3" type="ORF">H9977_12760</name>
</gene>
<dbReference type="Proteomes" id="UP000886740">
    <property type="component" value="Unassembled WGS sequence"/>
</dbReference>
<protein>
    <submittedName>
        <fullName evidence="3">Endonuclease/exonuclease/phosphatase family protein</fullName>
    </submittedName>
</protein>
<dbReference type="GO" id="GO:0004519">
    <property type="term" value="F:endonuclease activity"/>
    <property type="evidence" value="ECO:0007669"/>
    <property type="project" value="UniProtKB-KW"/>
</dbReference>
<keyword evidence="1" id="KW-0732">Signal</keyword>
<dbReference type="Pfam" id="PF03372">
    <property type="entry name" value="Exo_endo_phos"/>
    <property type="match status" value="1"/>
</dbReference>
<dbReference type="InterPro" id="IPR036691">
    <property type="entry name" value="Endo/exonu/phosph_ase_sf"/>
</dbReference>
<dbReference type="SUPFAM" id="SSF56219">
    <property type="entry name" value="DNase I-like"/>
    <property type="match status" value="1"/>
</dbReference>
<reference evidence="3" key="1">
    <citation type="journal article" date="2021" name="PeerJ">
        <title>Extensive microbial diversity within the chicken gut microbiome revealed by metagenomics and culture.</title>
        <authorList>
            <person name="Gilroy R."/>
            <person name="Ravi A."/>
            <person name="Getino M."/>
            <person name="Pursley I."/>
            <person name="Horton D.L."/>
            <person name="Alikhan N.F."/>
            <person name="Baker D."/>
            <person name="Gharbi K."/>
            <person name="Hall N."/>
            <person name="Watson M."/>
            <person name="Adriaenssens E.M."/>
            <person name="Foster-Nyarko E."/>
            <person name="Jarju S."/>
            <person name="Secka A."/>
            <person name="Antonio M."/>
            <person name="Oren A."/>
            <person name="Chaudhuri R.R."/>
            <person name="La Ragione R."/>
            <person name="Hildebrand F."/>
            <person name="Pallen M.J."/>
        </authorList>
    </citation>
    <scope>NUCLEOTIDE SEQUENCE</scope>
    <source>
        <strain evidence="3">ChiGjej6B6-14162</strain>
    </source>
</reference>
<keyword evidence="3" id="KW-0378">Hydrolase</keyword>
<dbReference type="InterPro" id="IPR005135">
    <property type="entry name" value="Endo/exonuclease/phosphatase"/>
</dbReference>
<evidence type="ECO:0000256" key="1">
    <source>
        <dbReference type="SAM" id="SignalP"/>
    </source>
</evidence>
<reference evidence="3" key="2">
    <citation type="submission" date="2021-04" db="EMBL/GenBank/DDBJ databases">
        <authorList>
            <person name="Gilroy R."/>
        </authorList>
    </citation>
    <scope>NUCLEOTIDE SEQUENCE</scope>
    <source>
        <strain evidence="3">ChiGjej6B6-14162</strain>
    </source>
</reference>
<feature type="domain" description="Endonuclease/exonuclease/phosphatase" evidence="2">
    <location>
        <begin position="29"/>
        <end position="271"/>
    </location>
</feature>
<comment type="caution">
    <text evidence="3">The sequence shown here is derived from an EMBL/GenBank/DDBJ whole genome shotgun (WGS) entry which is preliminary data.</text>
</comment>
<organism evidence="3 4">
    <name type="scientific">Candidatus Parabacteroides intestinipullorum</name>
    <dbReference type="NCBI Taxonomy" id="2838723"/>
    <lineage>
        <taxon>Bacteria</taxon>
        <taxon>Pseudomonadati</taxon>
        <taxon>Bacteroidota</taxon>
        <taxon>Bacteroidia</taxon>
        <taxon>Bacteroidales</taxon>
        <taxon>Tannerellaceae</taxon>
        <taxon>Parabacteroides</taxon>
    </lineage>
</organism>
<feature type="signal peptide" evidence="1">
    <location>
        <begin position="1"/>
        <end position="21"/>
    </location>
</feature>
<name>A0A9D1XAZ5_9BACT</name>
<sequence>MKRGLLICLLMFCALMGMDVAAKTDIVVASFNIRYDNEGDGQNSWRYRKDYVNSLIRFYEFDIFGIQEGLINQVRDIERLEEYGRIGVGRDDGAESGEHAAVFYNKERFEMMDSGNFWLSETPEKPSFGWDAQCRRICSWGKFREKNSGEIFFFFSVHFDHIGKKARVESSKLLMSRIKQIAGDMPVVCVGDFNGTPDSEHIKMLKDGGVLLDSREKSLTPPYGTEGTTSRFDVNDPQESRIDYIFVTPNVSVLKYGTLNEAQHRRYPSDHFPIMAKLNL</sequence>
<dbReference type="InterPro" id="IPR050410">
    <property type="entry name" value="CCR4/nocturin_mRNA_transcr"/>
</dbReference>
<dbReference type="Gene3D" id="3.60.10.10">
    <property type="entry name" value="Endonuclease/exonuclease/phosphatase"/>
    <property type="match status" value="1"/>
</dbReference>
<keyword evidence="3" id="KW-0255">Endonuclease</keyword>
<evidence type="ECO:0000313" key="4">
    <source>
        <dbReference type="Proteomes" id="UP000886740"/>
    </source>
</evidence>
<dbReference type="PANTHER" id="PTHR12121:SF36">
    <property type="entry name" value="ENDONUCLEASE_EXONUCLEASE_PHOSPHATASE DOMAIN-CONTAINING PROTEIN"/>
    <property type="match status" value="1"/>
</dbReference>
<accession>A0A9D1XAZ5</accession>
<keyword evidence="3" id="KW-0540">Nuclease</keyword>
<dbReference type="GO" id="GO:0000175">
    <property type="term" value="F:3'-5'-RNA exonuclease activity"/>
    <property type="evidence" value="ECO:0007669"/>
    <property type="project" value="TreeGrafter"/>
</dbReference>
<evidence type="ECO:0000259" key="2">
    <source>
        <dbReference type="Pfam" id="PF03372"/>
    </source>
</evidence>
<evidence type="ECO:0000313" key="3">
    <source>
        <dbReference type="EMBL" id="HIX75885.1"/>
    </source>
</evidence>
<dbReference type="AlphaFoldDB" id="A0A9D1XAZ5"/>
<dbReference type="PANTHER" id="PTHR12121">
    <property type="entry name" value="CARBON CATABOLITE REPRESSOR PROTEIN 4"/>
    <property type="match status" value="1"/>
</dbReference>
<dbReference type="EMBL" id="DXEL01000086">
    <property type="protein sequence ID" value="HIX75885.1"/>
    <property type="molecule type" value="Genomic_DNA"/>
</dbReference>
<dbReference type="CDD" id="cd09083">
    <property type="entry name" value="EEP-1"/>
    <property type="match status" value="1"/>
</dbReference>
<proteinExistence type="predicted"/>